<dbReference type="SUPFAM" id="SSF81321">
    <property type="entry name" value="Family A G protein-coupled receptor-like"/>
    <property type="match status" value="1"/>
</dbReference>
<evidence type="ECO:0000313" key="14">
    <source>
        <dbReference type="EMBL" id="ELV10048.1"/>
    </source>
</evidence>
<dbReference type="GO" id="GO:0019722">
    <property type="term" value="P:calcium-mediated signaling"/>
    <property type="evidence" value="ECO:0007669"/>
    <property type="project" value="TreeGrafter"/>
</dbReference>
<dbReference type="GO" id="GO:0060326">
    <property type="term" value="P:cell chemotaxis"/>
    <property type="evidence" value="ECO:0007669"/>
    <property type="project" value="TreeGrafter"/>
</dbReference>
<evidence type="ECO:0000256" key="1">
    <source>
        <dbReference type="ARBA" id="ARBA00004651"/>
    </source>
</evidence>
<evidence type="ECO:0000256" key="10">
    <source>
        <dbReference type="ARBA" id="ARBA00023224"/>
    </source>
</evidence>
<gene>
    <name evidence="14" type="ORF">TREES_T100020081</name>
</gene>
<dbReference type="GO" id="GO:0006955">
    <property type="term" value="P:immune response"/>
    <property type="evidence" value="ECO:0007669"/>
    <property type="project" value="TreeGrafter"/>
</dbReference>
<dbReference type="Proteomes" id="UP000011518">
    <property type="component" value="Unassembled WGS sequence"/>
</dbReference>
<evidence type="ECO:0000256" key="8">
    <source>
        <dbReference type="ARBA" id="ARBA00023170"/>
    </source>
</evidence>
<keyword evidence="7" id="KW-1015">Disulfide bond</keyword>
<dbReference type="GO" id="GO:0005737">
    <property type="term" value="C:cytoplasm"/>
    <property type="evidence" value="ECO:0007669"/>
    <property type="project" value="TreeGrafter"/>
</dbReference>
<dbReference type="PANTHER" id="PTHR10489:SF655">
    <property type="entry name" value="C-C CHEMOKINE RECEPTOR-LIKE 2"/>
    <property type="match status" value="1"/>
</dbReference>
<dbReference type="KEGG" id="tup:102470736"/>
<dbReference type="InterPro" id="IPR000276">
    <property type="entry name" value="GPCR_Rhodpsn"/>
</dbReference>
<dbReference type="FunFam" id="1.20.1070.10:FF:000130">
    <property type="entry name" value="Chemokine (C-C motif) receptor 2"/>
    <property type="match status" value="1"/>
</dbReference>
<reference evidence="15" key="1">
    <citation type="submission" date="2012-07" db="EMBL/GenBank/DDBJ databases">
        <title>Genome of the Chinese tree shrew, a rising model animal genetically related to primates.</title>
        <authorList>
            <person name="Zhang G."/>
            <person name="Fan Y."/>
            <person name="Yao Y."/>
            <person name="Huang Z."/>
        </authorList>
    </citation>
    <scope>NUCLEOTIDE SEQUENCE [LARGE SCALE GENOMIC DNA]</scope>
</reference>
<evidence type="ECO:0000256" key="6">
    <source>
        <dbReference type="ARBA" id="ARBA00023136"/>
    </source>
</evidence>
<feature type="transmembrane region" description="Helical" evidence="12">
    <location>
        <begin position="201"/>
        <end position="224"/>
    </location>
</feature>
<keyword evidence="2" id="KW-1003">Cell membrane</keyword>
<keyword evidence="15" id="KW-1185">Reference proteome</keyword>
<feature type="transmembrane region" description="Helical" evidence="12">
    <location>
        <begin position="151"/>
        <end position="170"/>
    </location>
</feature>
<keyword evidence="6 12" id="KW-0472">Membrane</keyword>
<organism evidence="14 15">
    <name type="scientific">Tupaia chinensis</name>
    <name type="common">Chinese tree shrew</name>
    <name type="synonym">Tupaia belangeri chinensis</name>
    <dbReference type="NCBI Taxonomy" id="246437"/>
    <lineage>
        <taxon>Eukaryota</taxon>
        <taxon>Metazoa</taxon>
        <taxon>Chordata</taxon>
        <taxon>Craniata</taxon>
        <taxon>Vertebrata</taxon>
        <taxon>Euteleostomi</taxon>
        <taxon>Mammalia</taxon>
        <taxon>Eutheria</taxon>
        <taxon>Euarchontoglires</taxon>
        <taxon>Scandentia</taxon>
        <taxon>Tupaiidae</taxon>
        <taxon>Tupaia</taxon>
    </lineage>
</organism>
<name>L8Y166_TUPCH</name>
<dbReference type="InParanoid" id="L8Y166"/>
<dbReference type="GO" id="GO:0007204">
    <property type="term" value="P:positive regulation of cytosolic calcium ion concentration"/>
    <property type="evidence" value="ECO:0007669"/>
    <property type="project" value="TreeGrafter"/>
</dbReference>
<evidence type="ECO:0000256" key="11">
    <source>
        <dbReference type="SAM" id="MobiDB-lite"/>
    </source>
</evidence>
<dbReference type="InterPro" id="IPR000355">
    <property type="entry name" value="Chemokine_rcpt"/>
</dbReference>
<dbReference type="eggNOG" id="KOG3656">
    <property type="taxonomic scope" value="Eukaryota"/>
</dbReference>
<evidence type="ECO:0000256" key="9">
    <source>
        <dbReference type="ARBA" id="ARBA00023180"/>
    </source>
</evidence>
<evidence type="ECO:0000256" key="2">
    <source>
        <dbReference type="ARBA" id="ARBA00022475"/>
    </source>
</evidence>
<dbReference type="Pfam" id="PF00001">
    <property type="entry name" value="7tm_1"/>
    <property type="match status" value="1"/>
</dbReference>
<evidence type="ECO:0000256" key="12">
    <source>
        <dbReference type="SAM" id="Phobius"/>
    </source>
</evidence>
<evidence type="ECO:0000313" key="15">
    <source>
        <dbReference type="Proteomes" id="UP000011518"/>
    </source>
</evidence>
<feature type="transmembrane region" description="Helical" evidence="12">
    <location>
        <begin position="76"/>
        <end position="95"/>
    </location>
</feature>
<reference evidence="15" key="2">
    <citation type="journal article" date="2013" name="Nat. Commun.">
        <title>Genome of the Chinese tree shrew.</title>
        <authorList>
            <person name="Fan Y."/>
            <person name="Huang Z.Y."/>
            <person name="Cao C.C."/>
            <person name="Chen C.S."/>
            <person name="Chen Y.X."/>
            <person name="Fan D.D."/>
            <person name="He J."/>
            <person name="Hou H.L."/>
            <person name="Hu L."/>
            <person name="Hu X.T."/>
            <person name="Jiang X.T."/>
            <person name="Lai R."/>
            <person name="Lang Y.S."/>
            <person name="Liang B."/>
            <person name="Liao S.G."/>
            <person name="Mu D."/>
            <person name="Ma Y.Y."/>
            <person name="Niu Y.Y."/>
            <person name="Sun X.Q."/>
            <person name="Xia J.Q."/>
            <person name="Xiao J."/>
            <person name="Xiong Z.Q."/>
            <person name="Xu L."/>
            <person name="Yang L."/>
            <person name="Zhang Y."/>
            <person name="Zhao W."/>
            <person name="Zhao X.D."/>
            <person name="Zheng Y.T."/>
            <person name="Zhou J.M."/>
            <person name="Zhu Y.B."/>
            <person name="Zhang G.J."/>
            <person name="Wang J."/>
            <person name="Yao Y.G."/>
        </authorList>
    </citation>
    <scope>NUCLEOTIDE SEQUENCE [LARGE SCALE GENOMIC DNA]</scope>
</reference>
<evidence type="ECO:0000256" key="4">
    <source>
        <dbReference type="ARBA" id="ARBA00022989"/>
    </source>
</evidence>
<dbReference type="GO" id="GO:0016493">
    <property type="term" value="F:C-C chemokine receptor activity"/>
    <property type="evidence" value="ECO:0007669"/>
    <property type="project" value="TreeGrafter"/>
</dbReference>
<dbReference type="STRING" id="246437.L8Y166"/>
<dbReference type="OrthoDB" id="9802979at2759"/>
<proteinExistence type="predicted"/>
<evidence type="ECO:0000256" key="5">
    <source>
        <dbReference type="ARBA" id="ARBA00023040"/>
    </source>
</evidence>
<dbReference type="InterPro" id="IPR050119">
    <property type="entry name" value="CCR1-9-like"/>
</dbReference>
<feature type="transmembrane region" description="Helical" evidence="12">
    <location>
        <begin position="115"/>
        <end position="139"/>
    </location>
</feature>
<evidence type="ECO:0000256" key="3">
    <source>
        <dbReference type="ARBA" id="ARBA00022692"/>
    </source>
</evidence>
<feature type="domain" description="G-protein coupled receptors family 1 profile" evidence="13">
    <location>
        <begin position="55"/>
        <end position="306"/>
    </location>
</feature>
<evidence type="ECO:0000259" key="13">
    <source>
        <dbReference type="PROSITE" id="PS50262"/>
    </source>
</evidence>
<dbReference type="Gene3D" id="1.20.1070.10">
    <property type="entry name" value="Rhodopsin 7-helix transmembrane proteins"/>
    <property type="match status" value="1"/>
</dbReference>
<sequence length="350" mass="39287">MANFTTSPEDEYDVLIEGDLPGDEVEPCTEYDARGLSAQLVPPLCTTVFTVGLLDNILVALILVKRRQLRHVENVYFLNLAVSNMCFLLALPFWAHATSLGSGFGAPTCRILAGLYSAGLYSEAFFTALLAVQRYLVFFPVRCSSTATRPVRCSVITSTAAWASAMLAAVPESMFPDAQVESLKHTCFFGRPPLLPADQEFWKAFLTLKMNILVLAFPLFVLVFCYVRMRQTLRCRERQGDLFKLVFAVGVVFLLMWAPYNVALFLSTFREQLSLPRCDRSYSLHRSVQISEAIAATHCCVNPLLYMLLDEAFRKDLRHLFRPCGNTPLQPRGEPAQGTWREENEQATAV</sequence>
<comment type="subcellular location">
    <subcellularLocation>
        <location evidence="1">Cell membrane</location>
        <topology evidence="1">Multi-pass membrane protein</topology>
    </subcellularLocation>
</comment>
<dbReference type="PRINTS" id="PR00237">
    <property type="entry name" value="GPCRRHODOPSN"/>
</dbReference>
<dbReference type="InterPro" id="IPR017452">
    <property type="entry name" value="GPCR_Rhodpsn_7TM"/>
</dbReference>
<accession>L8Y166</accession>
<dbReference type="PROSITE" id="PS50262">
    <property type="entry name" value="G_PROTEIN_RECEP_F1_2"/>
    <property type="match status" value="1"/>
</dbReference>
<feature type="region of interest" description="Disordered" evidence="11">
    <location>
        <begin position="328"/>
        <end position="350"/>
    </location>
</feature>
<keyword evidence="5" id="KW-0297">G-protein coupled receptor</keyword>
<feature type="transmembrane region" description="Helical" evidence="12">
    <location>
        <begin position="245"/>
        <end position="269"/>
    </location>
</feature>
<dbReference type="EMBL" id="KB368862">
    <property type="protein sequence ID" value="ELV10048.1"/>
    <property type="molecule type" value="Genomic_DNA"/>
</dbReference>
<evidence type="ECO:0000256" key="7">
    <source>
        <dbReference type="ARBA" id="ARBA00023157"/>
    </source>
</evidence>
<dbReference type="PRINTS" id="PR00657">
    <property type="entry name" value="CCCHEMOKINER"/>
</dbReference>
<keyword evidence="10" id="KW-0807">Transducer</keyword>
<dbReference type="GO" id="GO:0019957">
    <property type="term" value="F:C-C chemokine binding"/>
    <property type="evidence" value="ECO:0007669"/>
    <property type="project" value="TreeGrafter"/>
</dbReference>
<dbReference type="PANTHER" id="PTHR10489">
    <property type="entry name" value="CELL ADHESION MOLECULE"/>
    <property type="match status" value="1"/>
</dbReference>
<dbReference type="GO" id="GO:0009897">
    <property type="term" value="C:external side of plasma membrane"/>
    <property type="evidence" value="ECO:0007669"/>
    <property type="project" value="TreeGrafter"/>
</dbReference>
<protein>
    <submittedName>
        <fullName evidence="14">C-C chemokine receptor-like 2</fullName>
    </submittedName>
</protein>
<dbReference type="FunCoup" id="L8Y166">
    <property type="interactions" value="271"/>
</dbReference>
<dbReference type="GO" id="GO:0006954">
    <property type="term" value="P:inflammatory response"/>
    <property type="evidence" value="ECO:0007669"/>
    <property type="project" value="TreeGrafter"/>
</dbReference>
<feature type="transmembrane region" description="Helical" evidence="12">
    <location>
        <begin position="40"/>
        <end position="64"/>
    </location>
</feature>
<keyword evidence="9" id="KW-0325">Glycoprotein</keyword>
<keyword evidence="4 12" id="KW-1133">Transmembrane helix</keyword>
<dbReference type="AlphaFoldDB" id="L8Y166"/>
<keyword evidence="3 12" id="KW-0812">Transmembrane</keyword>
<keyword evidence="8 14" id="KW-0675">Receptor</keyword>